<dbReference type="OrthoDB" id="9810950at2"/>
<feature type="compositionally biased region" description="Low complexity" evidence="1">
    <location>
        <begin position="186"/>
        <end position="236"/>
    </location>
</feature>
<dbReference type="InterPro" id="IPR004255">
    <property type="entry name" value="O-acyltransferase_WSD1_N"/>
</dbReference>
<keyword evidence="4" id="KW-1185">Reference proteome</keyword>
<feature type="domain" description="O-acyltransferase WSD1-like N-terminal" evidence="2">
    <location>
        <begin position="49"/>
        <end position="227"/>
    </location>
</feature>
<evidence type="ECO:0000313" key="4">
    <source>
        <dbReference type="Proteomes" id="UP000291758"/>
    </source>
</evidence>
<feature type="region of interest" description="Disordered" evidence="1">
    <location>
        <begin position="589"/>
        <end position="623"/>
    </location>
</feature>
<dbReference type="GO" id="GO:0045017">
    <property type="term" value="P:glycerolipid biosynthetic process"/>
    <property type="evidence" value="ECO:0007669"/>
    <property type="project" value="InterPro"/>
</dbReference>
<accession>A0A4P6ENB2</accession>
<dbReference type="RefSeq" id="WP_129205135.1">
    <property type="nucleotide sequence ID" value="NZ_CP035495.1"/>
</dbReference>
<dbReference type="GO" id="GO:0004144">
    <property type="term" value="F:diacylglycerol O-acyltransferase activity"/>
    <property type="evidence" value="ECO:0007669"/>
    <property type="project" value="InterPro"/>
</dbReference>
<dbReference type="AlphaFoldDB" id="A0A4P6ENB2"/>
<feature type="region of interest" description="Disordered" evidence="1">
    <location>
        <begin position="440"/>
        <end position="507"/>
    </location>
</feature>
<reference evidence="3 4" key="1">
    <citation type="submission" date="2019-01" db="EMBL/GenBank/DDBJ databases">
        <title>Genome sequencing of strain 2JSPR-7.</title>
        <authorList>
            <person name="Heo J."/>
            <person name="Kim S.-J."/>
            <person name="Kim J.-S."/>
            <person name="Hong S.-B."/>
            <person name="Kwon S.-W."/>
        </authorList>
    </citation>
    <scope>NUCLEOTIDE SEQUENCE [LARGE SCALE GENOMIC DNA]</scope>
    <source>
        <strain evidence="3 4">2JSPR-7</strain>
    </source>
</reference>
<dbReference type="EMBL" id="CP035495">
    <property type="protein sequence ID" value="QAY63975.1"/>
    <property type="molecule type" value="Genomic_DNA"/>
</dbReference>
<name>A0A4P6ENB2_9MICO</name>
<evidence type="ECO:0000259" key="2">
    <source>
        <dbReference type="Pfam" id="PF03007"/>
    </source>
</evidence>
<dbReference type="Proteomes" id="UP000291758">
    <property type="component" value="Chromosome"/>
</dbReference>
<dbReference type="InterPro" id="IPR023213">
    <property type="entry name" value="CAT-like_dom_sf"/>
</dbReference>
<dbReference type="Pfam" id="PF03007">
    <property type="entry name" value="WS_DGAT_cat"/>
    <property type="match status" value="1"/>
</dbReference>
<feature type="compositionally biased region" description="Basic and acidic residues" evidence="1">
    <location>
        <begin position="599"/>
        <end position="615"/>
    </location>
</feature>
<feature type="region of interest" description="Disordered" evidence="1">
    <location>
        <begin position="182"/>
        <end position="251"/>
    </location>
</feature>
<sequence>MPRDRRPVWAELLGTLDEKFVANAVVFEHATPCAGLLLRGEPLRTETGALDRELVLRALAHGLARAPELRRRLRPAPFGLTTPAWVPDDDIDLEAHVRFHVGVVATDGPELPVLLAGRLNPPLDPRRPLWNTVVAELDDGRVAIAWRIQHAVGDGLYGMRLLDALTEADDAGAAGDAGVAGGAGAAGDAAADGPGSRAAAPSTSGASTSGASTSGASTTGTSATGTSATGTSRSTPTVPPLEPGPHRPPRSGAELLRVAWLAWWRRQEGPRGAWHEYWRKPFLRRLRRWGGRLVRPVRNHVLVVRGLTESLVPQRRYAFATHDLPPVARRARELGGSVHDLTVALALVALDQVLPDPAGPRLGVPISRRAARGDRRNHVRMTVVGIPPGTTLAEAVPLVHAAVATAVEAIEPSPSRVAEPGEPSRPAATILTTAGLAHASPAPTIPALGPTKSATNSPTLSPGHSAPGSPAPGQPGSASPTRDAPPHPAAPHPAAPHPAPDAPTRRRGYASFVPWRPRARSLGPALVGSAVLWPVLDPRDDLAVFGSSYADTFSLAVVGSRHVDVDAVQRAFAELVLGTADDVVAAVALPAPPGAGPGVRHDPGDQPGRRPDRQPHHQGGGTP</sequence>
<feature type="compositionally biased region" description="Pro residues" evidence="1">
    <location>
        <begin position="486"/>
        <end position="501"/>
    </location>
</feature>
<protein>
    <recommendedName>
        <fullName evidence="2">O-acyltransferase WSD1-like N-terminal domain-containing protein</fullName>
    </recommendedName>
</protein>
<evidence type="ECO:0000256" key="1">
    <source>
        <dbReference type="SAM" id="MobiDB-lite"/>
    </source>
</evidence>
<organism evidence="3 4">
    <name type="scientific">Xylanimonas allomyrinae</name>
    <dbReference type="NCBI Taxonomy" id="2509459"/>
    <lineage>
        <taxon>Bacteria</taxon>
        <taxon>Bacillati</taxon>
        <taxon>Actinomycetota</taxon>
        <taxon>Actinomycetes</taxon>
        <taxon>Micrococcales</taxon>
        <taxon>Promicromonosporaceae</taxon>
        <taxon>Xylanimonas</taxon>
    </lineage>
</organism>
<evidence type="ECO:0000313" key="3">
    <source>
        <dbReference type="EMBL" id="QAY63975.1"/>
    </source>
</evidence>
<dbReference type="KEGG" id="xyl:ET495_12890"/>
<dbReference type="SUPFAM" id="SSF52777">
    <property type="entry name" value="CoA-dependent acyltransferases"/>
    <property type="match status" value="1"/>
</dbReference>
<proteinExistence type="predicted"/>
<dbReference type="Gene3D" id="3.30.559.10">
    <property type="entry name" value="Chloramphenicol acetyltransferase-like domain"/>
    <property type="match status" value="1"/>
</dbReference>
<gene>
    <name evidence="3" type="ORF">ET495_12890</name>
</gene>